<dbReference type="Proteomes" id="UP000243750">
    <property type="component" value="Unassembled WGS sequence"/>
</dbReference>
<evidence type="ECO:0000313" key="3">
    <source>
        <dbReference type="EMBL" id="QFY56428.1"/>
    </source>
</evidence>
<protein>
    <submittedName>
        <fullName evidence="2">Uncharacterized protein</fullName>
    </submittedName>
</protein>
<dbReference type="EMBL" id="NWMT01000088">
    <property type="protein sequence ID" value="PCC99709.1"/>
    <property type="molecule type" value="Genomic_DNA"/>
</dbReference>
<organism evidence="2 4">
    <name type="scientific">Halopseudomonas pelagia</name>
    <dbReference type="NCBI Taxonomy" id="553151"/>
    <lineage>
        <taxon>Bacteria</taxon>
        <taxon>Pseudomonadati</taxon>
        <taxon>Pseudomonadota</taxon>
        <taxon>Gammaproteobacteria</taxon>
        <taxon>Pseudomonadales</taxon>
        <taxon>Pseudomonadaceae</taxon>
        <taxon>Halopseudomonas</taxon>
    </lineage>
</organism>
<proteinExistence type="predicted"/>
<dbReference type="EMBL" id="CP033116">
    <property type="protein sequence ID" value="QFY56428.1"/>
    <property type="molecule type" value="Genomic_DNA"/>
</dbReference>
<dbReference type="Proteomes" id="UP000344571">
    <property type="component" value="Chromosome"/>
</dbReference>
<reference evidence="2 4" key="1">
    <citation type="submission" date="2017-09" db="EMBL/GenBank/DDBJ databases">
        <title>Bacterial and phytoplankton interrelationship in Kongsfjorden, an Arctic fjord.</title>
        <authorList>
            <person name="Sinha R."/>
            <person name="Krishnan K."/>
        </authorList>
    </citation>
    <scope>NUCLEOTIDE SEQUENCE [LARGE SCALE GENOMIC DNA]</scope>
    <source>
        <strain evidence="2 4">58</strain>
    </source>
</reference>
<evidence type="ECO:0000313" key="4">
    <source>
        <dbReference type="Proteomes" id="UP000243750"/>
    </source>
</evidence>
<sequence>MLTTWKMGSASDRKHKGLSRPEGPIQAIPEKSEGLILSVKSAARQIASPSRKAGEINSVTEWQRILPLASPAGAA</sequence>
<evidence type="ECO:0000256" key="1">
    <source>
        <dbReference type="SAM" id="MobiDB-lite"/>
    </source>
</evidence>
<feature type="region of interest" description="Disordered" evidence="1">
    <location>
        <begin position="1"/>
        <end position="27"/>
    </location>
</feature>
<evidence type="ECO:0000313" key="2">
    <source>
        <dbReference type="EMBL" id="PCC99709.1"/>
    </source>
</evidence>
<name>A0AA91Z6H3_9GAMM</name>
<accession>A0AA91Z6H3</accession>
<keyword evidence="5" id="KW-1185">Reference proteome</keyword>
<reference evidence="3 5" key="2">
    <citation type="submission" date="2018-10" db="EMBL/GenBank/DDBJ databases">
        <title>Complete genome sequence of Pseudomonas pelagia strain Kongs-67.</title>
        <authorList>
            <person name="Sinha R.K."/>
            <person name="Krishnan K."/>
        </authorList>
    </citation>
    <scope>NUCLEOTIDE SEQUENCE [LARGE SCALE GENOMIC DNA]</scope>
    <source>
        <strain evidence="3 5">Kongs-67</strain>
    </source>
</reference>
<evidence type="ECO:0000313" key="5">
    <source>
        <dbReference type="Proteomes" id="UP000344571"/>
    </source>
</evidence>
<dbReference type="AlphaFoldDB" id="A0AA91Z6H3"/>
<gene>
    <name evidence="2" type="ORF">CO192_07745</name>
    <name evidence="3" type="ORF">EAO82_08645</name>
</gene>